<accession>A0ABQ7SL42</accession>
<evidence type="ECO:0000256" key="1">
    <source>
        <dbReference type="SAM" id="MobiDB-lite"/>
    </source>
</evidence>
<organism evidence="3 4">
    <name type="scientific">Phrynosoma platyrhinos</name>
    <name type="common">Desert horned lizard</name>
    <dbReference type="NCBI Taxonomy" id="52577"/>
    <lineage>
        <taxon>Eukaryota</taxon>
        <taxon>Metazoa</taxon>
        <taxon>Chordata</taxon>
        <taxon>Craniata</taxon>
        <taxon>Vertebrata</taxon>
        <taxon>Euteleostomi</taxon>
        <taxon>Lepidosauria</taxon>
        <taxon>Squamata</taxon>
        <taxon>Bifurcata</taxon>
        <taxon>Unidentata</taxon>
        <taxon>Episquamata</taxon>
        <taxon>Toxicofera</taxon>
        <taxon>Iguania</taxon>
        <taxon>Phrynosomatidae</taxon>
        <taxon>Phrynosomatinae</taxon>
        <taxon>Phrynosoma</taxon>
    </lineage>
</organism>
<gene>
    <name evidence="3" type="ORF">JD844_017030</name>
</gene>
<dbReference type="PANTHER" id="PTHR40386">
    <property type="entry name" value="SMALL INTEGRAL MEMBRANE PROTEIN 26"/>
    <property type="match status" value="1"/>
</dbReference>
<name>A0ABQ7SL42_PHRPL</name>
<dbReference type="PANTHER" id="PTHR40386:SF1">
    <property type="entry name" value="SMALL INTEGRAL MEMBRANE PROTEIN 26"/>
    <property type="match status" value="1"/>
</dbReference>
<sequence>MASAIVWKRRAAFLYTVGAWTVFGYIALSFLKREDRYQKKEEEEGQQQQHEKKLEFGTSASEDSITETTMYGTPGSDFYVTTTVKYKANFVPYTTRLYNYIQSFFDDSAKKEK</sequence>
<keyword evidence="4" id="KW-1185">Reference proteome</keyword>
<dbReference type="Proteomes" id="UP000826234">
    <property type="component" value="Unassembled WGS sequence"/>
</dbReference>
<feature type="compositionally biased region" description="Polar residues" evidence="1">
    <location>
        <begin position="58"/>
        <end position="70"/>
    </location>
</feature>
<evidence type="ECO:0000313" key="4">
    <source>
        <dbReference type="Proteomes" id="UP000826234"/>
    </source>
</evidence>
<feature type="transmembrane region" description="Helical" evidence="2">
    <location>
        <begin position="12"/>
        <end position="31"/>
    </location>
</feature>
<dbReference type="EMBL" id="JAIPUX010005289">
    <property type="protein sequence ID" value="KAH0618063.1"/>
    <property type="molecule type" value="Genomic_DNA"/>
</dbReference>
<keyword evidence="2" id="KW-0812">Transmembrane</keyword>
<evidence type="ECO:0000313" key="3">
    <source>
        <dbReference type="EMBL" id="KAH0618063.1"/>
    </source>
</evidence>
<comment type="caution">
    <text evidence="3">The sequence shown here is derived from an EMBL/GenBank/DDBJ whole genome shotgun (WGS) entry which is preliminary data.</text>
</comment>
<proteinExistence type="predicted"/>
<keyword evidence="2" id="KW-1133">Transmembrane helix</keyword>
<keyword evidence="2" id="KW-0472">Membrane</keyword>
<protein>
    <recommendedName>
        <fullName evidence="5">Small integral membrane protein 26</fullName>
    </recommendedName>
</protein>
<feature type="region of interest" description="Disordered" evidence="1">
    <location>
        <begin position="38"/>
        <end position="70"/>
    </location>
</feature>
<reference evidence="3 4" key="1">
    <citation type="journal article" date="2022" name="Gigascience">
        <title>A chromosome-level genome assembly and annotation of the desert horned lizard, Phrynosoma platyrhinos, provides insight into chromosomal rearrangements among reptiles.</title>
        <authorList>
            <person name="Koochekian N."/>
            <person name="Ascanio A."/>
            <person name="Farleigh K."/>
            <person name="Card D.C."/>
            <person name="Schield D.R."/>
            <person name="Castoe T.A."/>
            <person name="Jezkova T."/>
        </authorList>
    </citation>
    <scope>NUCLEOTIDE SEQUENCE [LARGE SCALE GENOMIC DNA]</scope>
    <source>
        <strain evidence="3">NK-2021</strain>
    </source>
</reference>
<evidence type="ECO:0000256" key="2">
    <source>
        <dbReference type="SAM" id="Phobius"/>
    </source>
</evidence>
<dbReference type="InterPro" id="IPR038831">
    <property type="entry name" value="SMIM26"/>
</dbReference>
<evidence type="ECO:0008006" key="5">
    <source>
        <dbReference type="Google" id="ProtNLM"/>
    </source>
</evidence>